<feature type="transmembrane region" description="Helical" evidence="1">
    <location>
        <begin position="71"/>
        <end position="89"/>
    </location>
</feature>
<dbReference type="Proteomes" id="UP000196710">
    <property type="component" value="Chromosome"/>
</dbReference>
<keyword evidence="1" id="KW-0472">Membrane</keyword>
<evidence type="ECO:0008006" key="4">
    <source>
        <dbReference type="Google" id="ProtNLM"/>
    </source>
</evidence>
<feature type="transmembrane region" description="Helical" evidence="1">
    <location>
        <begin position="101"/>
        <end position="121"/>
    </location>
</feature>
<dbReference type="EMBL" id="CP021422">
    <property type="protein sequence ID" value="ASB39599.1"/>
    <property type="molecule type" value="Genomic_DNA"/>
</dbReference>
<keyword evidence="1" id="KW-1133">Transmembrane helix</keyword>
<dbReference type="Pfam" id="PF03419">
    <property type="entry name" value="Peptidase_U4"/>
    <property type="match status" value="1"/>
</dbReference>
<reference evidence="3" key="1">
    <citation type="submission" date="2017-05" db="EMBL/GenBank/DDBJ databases">
        <title>Improved OligoMM genomes.</title>
        <authorList>
            <person name="Garzetti D."/>
        </authorList>
    </citation>
    <scope>NUCLEOTIDE SEQUENCE [LARGE SCALE GENOMIC DNA]</scope>
    <source>
        <strain evidence="3">KB18</strain>
    </source>
</reference>
<keyword evidence="3" id="KW-1185">Reference proteome</keyword>
<gene>
    <name evidence="2" type="ORF">ADH66_02345</name>
</gene>
<accession>A0ABM6L2J8</accession>
<feature type="transmembrane region" description="Helical" evidence="1">
    <location>
        <begin position="133"/>
        <end position="153"/>
    </location>
</feature>
<evidence type="ECO:0000256" key="1">
    <source>
        <dbReference type="SAM" id="Phobius"/>
    </source>
</evidence>
<evidence type="ECO:0000313" key="2">
    <source>
        <dbReference type="EMBL" id="ASB39599.1"/>
    </source>
</evidence>
<feature type="transmembrane region" description="Helical" evidence="1">
    <location>
        <begin position="20"/>
        <end position="40"/>
    </location>
</feature>
<protein>
    <recommendedName>
        <fullName evidence="4">Sigma-E processing peptidase SpoIIGA</fullName>
    </recommendedName>
</protein>
<sequence>MSYNIWASLGGVPMTVYVDVLVIVNLYVDYILLCLVKSFLRMNAPGYRLVLGALAGGVLSLLGLLPLPGWAGPFMAGISSLLTAFAAFAPRGRRLLLKCWLCLWGASFLLAGAVLFVLQFVPAGHMALVGGAVYLNLSLPVLFFSTCGAYGLFRLLGRLLPHESSAPLAKIRIAYRGRTRTVFAKADTGCGLREPFSGLPVIVCERGTLANLAPGEGEPLRLVPYGSLGGSGLLYAFMPDRVTGPGDRELRCYIGLADTPLSSGQYTALYNPDMFL</sequence>
<feature type="transmembrane region" description="Helical" evidence="1">
    <location>
        <begin position="47"/>
        <end position="65"/>
    </location>
</feature>
<name>A0ABM6L2J8_9FIRM</name>
<dbReference type="InterPro" id="IPR005081">
    <property type="entry name" value="SpoIIGA"/>
</dbReference>
<evidence type="ECO:0000313" key="3">
    <source>
        <dbReference type="Proteomes" id="UP000196710"/>
    </source>
</evidence>
<keyword evidence="1" id="KW-0812">Transmembrane</keyword>
<organism evidence="2 3">
    <name type="scientific">Acutalibacter muris</name>
    <dbReference type="NCBI Taxonomy" id="1796620"/>
    <lineage>
        <taxon>Bacteria</taxon>
        <taxon>Bacillati</taxon>
        <taxon>Bacillota</taxon>
        <taxon>Clostridia</taxon>
        <taxon>Eubacteriales</taxon>
        <taxon>Acutalibacteraceae</taxon>
        <taxon>Acutalibacter</taxon>
    </lineage>
</organism>
<proteinExistence type="predicted"/>